<evidence type="ECO:0000256" key="8">
    <source>
        <dbReference type="PIRNR" id="PIRNR038996"/>
    </source>
</evidence>
<dbReference type="Proteomes" id="UP000186351">
    <property type="component" value="Chromosome"/>
</dbReference>
<gene>
    <name evidence="10" type="ORF">A4V02_07480</name>
</gene>
<dbReference type="Pfam" id="PF00258">
    <property type="entry name" value="Flavodoxin_1"/>
    <property type="match status" value="1"/>
</dbReference>
<keyword evidence="11" id="KW-1185">Reference proteome</keyword>
<dbReference type="PANTHER" id="PTHR42809:SF1">
    <property type="entry name" value="FLAVODOXIN 1"/>
    <property type="match status" value="1"/>
</dbReference>
<name>A0A1B1SD79_9BACT</name>
<dbReference type="GeneID" id="65536696"/>
<evidence type="ECO:0000256" key="4">
    <source>
        <dbReference type="ARBA" id="ARBA00022630"/>
    </source>
</evidence>
<proteinExistence type="inferred from homology"/>
<keyword evidence="7" id="KW-0535">Nitrogen fixation</keyword>
<accession>A0A1Z2XL24</accession>
<dbReference type="PIRSF" id="PIRSF038996">
    <property type="entry name" value="FldA"/>
    <property type="match status" value="1"/>
</dbReference>
<organism evidence="10 11">
    <name type="scientific">Muribaculum intestinale</name>
    <dbReference type="NCBI Taxonomy" id="1796646"/>
    <lineage>
        <taxon>Bacteria</taxon>
        <taxon>Pseudomonadati</taxon>
        <taxon>Bacteroidota</taxon>
        <taxon>Bacteroidia</taxon>
        <taxon>Bacteroidales</taxon>
        <taxon>Muribaculaceae</taxon>
        <taxon>Muribaculum</taxon>
    </lineage>
</organism>
<dbReference type="RefSeq" id="WP_068962061.1">
    <property type="nucleotide sequence ID" value="NZ_CAJTAP010000013.1"/>
</dbReference>
<reference evidence="11" key="1">
    <citation type="submission" date="2016-04" db="EMBL/GenBank/DDBJ databases">
        <title>Complete Genome Sequences of Twelve Strains of a Stable Defined Moderately Diverse Mouse Microbiota 2 (sDMDMm2).</title>
        <authorList>
            <person name="Uchimura Y."/>
            <person name="Wyss M."/>
            <person name="Brugiroux S."/>
            <person name="Limenitakis J.P."/>
            <person name="Stecher B."/>
            <person name="McCoy K.D."/>
            <person name="Macpherson A.J."/>
        </authorList>
    </citation>
    <scope>NUCLEOTIDE SEQUENCE [LARGE SCALE GENOMIC DNA]</scope>
    <source>
        <strain evidence="11">YL27</strain>
    </source>
</reference>
<evidence type="ECO:0000259" key="9">
    <source>
        <dbReference type="PROSITE" id="PS50902"/>
    </source>
</evidence>
<evidence type="ECO:0000256" key="1">
    <source>
        <dbReference type="ARBA" id="ARBA00001917"/>
    </source>
</evidence>
<dbReference type="InterPro" id="IPR001226">
    <property type="entry name" value="Flavodoxin_CS"/>
</dbReference>
<dbReference type="NCBIfam" id="NF006739">
    <property type="entry name" value="PRK09267.1-5"/>
    <property type="match status" value="1"/>
</dbReference>
<comment type="cofactor">
    <cofactor evidence="1 8">
        <name>FMN</name>
        <dbReference type="ChEBI" id="CHEBI:58210"/>
    </cofactor>
</comment>
<evidence type="ECO:0000256" key="5">
    <source>
        <dbReference type="ARBA" id="ARBA00022643"/>
    </source>
</evidence>
<comment type="function">
    <text evidence="8">Low-potential electron donor to a number of redox enzymes.</text>
</comment>
<dbReference type="AlphaFoldDB" id="A0A1B1SD79"/>
<dbReference type="PROSITE" id="PS50902">
    <property type="entry name" value="FLAVODOXIN_LIKE"/>
    <property type="match status" value="1"/>
</dbReference>
<dbReference type="GO" id="GO:0009055">
    <property type="term" value="F:electron transfer activity"/>
    <property type="evidence" value="ECO:0007669"/>
    <property type="project" value="UniProtKB-UniRule"/>
</dbReference>
<keyword evidence="6 8" id="KW-0249">Electron transport</keyword>
<comment type="similarity">
    <text evidence="2 8">Belongs to the flavodoxin family.</text>
</comment>
<evidence type="ECO:0000256" key="6">
    <source>
        <dbReference type="ARBA" id="ARBA00022982"/>
    </source>
</evidence>
<evidence type="ECO:0000256" key="3">
    <source>
        <dbReference type="ARBA" id="ARBA00022448"/>
    </source>
</evidence>
<dbReference type="SUPFAM" id="SSF52218">
    <property type="entry name" value="Flavoproteins"/>
    <property type="match status" value="1"/>
</dbReference>
<dbReference type="InterPro" id="IPR029039">
    <property type="entry name" value="Flavoprotein-like_sf"/>
</dbReference>
<keyword evidence="5 8" id="KW-0288">FMN</keyword>
<evidence type="ECO:0000313" key="11">
    <source>
        <dbReference type="Proteomes" id="UP000186351"/>
    </source>
</evidence>
<dbReference type="KEGG" id="pary:A4V02_07480"/>
<dbReference type="PANTHER" id="PTHR42809">
    <property type="entry name" value="FLAVODOXIN 2"/>
    <property type="match status" value="1"/>
</dbReference>
<dbReference type="Gene3D" id="3.40.50.360">
    <property type="match status" value="1"/>
</dbReference>
<dbReference type="InterPro" id="IPR050619">
    <property type="entry name" value="Flavodoxin"/>
</dbReference>
<evidence type="ECO:0000256" key="2">
    <source>
        <dbReference type="ARBA" id="ARBA00005267"/>
    </source>
</evidence>
<dbReference type="NCBIfam" id="TIGR01752">
    <property type="entry name" value="flav_long"/>
    <property type="match status" value="1"/>
</dbReference>
<feature type="domain" description="Flavodoxin-like" evidence="9">
    <location>
        <begin position="4"/>
        <end position="163"/>
    </location>
</feature>
<sequence length="167" mass="18091">MKKIGIFYGSSTGMTAEVAEEIAKAMGVDTADIHNVADSAPSDVEPYDVLIFGSSTWGSGELQDDWFDMVDGLEATDLSGKKIALFGCGDESMSDTFCGALGELYTRLLPTGAKFIGHFNADGYDFESTEAFQDGIYVGLMLDNVNKEDLTAERIKAWTDQLKKEIA</sequence>
<dbReference type="OrthoDB" id="9790745at2"/>
<dbReference type="InterPro" id="IPR008254">
    <property type="entry name" value="Flavodoxin/NO_synth"/>
</dbReference>
<dbReference type="GO" id="GO:0010181">
    <property type="term" value="F:FMN binding"/>
    <property type="evidence" value="ECO:0007669"/>
    <property type="project" value="UniProtKB-UniRule"/>
</dbReference>
<evidence type="ECO:0000256" key="7">
    <source>
        <dbReference type="ARBA" id="ARBA00023231"/>
    </source>
</evidence>
<keyword evidence="4 8" id="KW-0285">Flavoprotein</keyword>
<evidence type="ECO:0000313" key="10">
    <source>
        <dbReference type="EMBL" id="ANU64791.1"/>
    </source>
</evidence>
<accession>A0A1B1SD79</accession>
<dbReference type="NCBIfam" id="NF006738">
    <property type="entry name" value="PRK09267.1-4"/>
    <property type="match status" value="1"/>
</dbReference>
<protein>
    <recommendedName>
        <fullName evidence="8">Flavodoxin</fullName>
    </recommendedName>
</protein>
<dbReference type="STRING" id="1796646.A4V02_07480"/>
<dbReference type="InterPro" id="IPR001094">
    <property type="entry name" value="Flavdoxin-like"/>
</dbReference>
<dbReference type="InterPro" id="IPR010086">
    <property type="entry name" value="Flavodoxin_lc"/>
</dbReference>
<dbReference type="PRINTS" id="PR00369">
    <property type="entry name" value="FLAVODOXIN"/>
</dbReference>
<dbReference type="PROSITE" id="PS00201">
    <property type="entry name" value="FLAVODOXIN"/>
    <property type="match status" value="1"/>
</dbReference>
<dbReference type="EMBL" id="CP015402">
    <property type="protein sequence ID" value="ANU64791.1"/>
    <property type="molecule type" value="Genomic_DNA"/>
</dbReference>
<keyword evidence="3 8" id="KW-0813">Transport</keyword>